<name>A0A8S1AV04_ARCPL</name>
<gene>
    <name evidence="2" type="ORF">APLA_LOCUS13506</name>
</gene>
<evidence type="ECO:0000256" key="1">
    <source>
        <dbReference type="SAM" id="MobiDB-lite"/>
    </source>
</evidence>
<dbReference type="AlphaFoldDB" id="A0A8S1AV04"/>
<protein>
    <submittedName>
        <fullName evidence="2">Uncharacterized protein</fullName>
    </submittedName>
</protein>
<reference evidence="2 3" key="1">
    <citation type="submission" date="2020-04" db="EMBL/GenBank/DDBJ databases">
        <authorList>
            <person name="Wallbank WR R."/>
            <person name="Pardo Diaz C."/>
            <person name="Kozak K."/>
            <person name="Martin S."/>
            <person name="Jiggins C."/>
            <person name="Moest M."/>
            <person name="Warren A I."/>
            <person name="Byers J.R.P. K."/>
            <person name="Montejo-Kovacevich G."/>
            <person name="Yen C E."/>
        </authorList>
    </citation>
    <scope>NUCLEOTIDE SEQUENCE [LARGE SCALE GENOMIC DNA]</scope>
</reference>
<comment type="caution">
    <text evidence="2">The sequence shown here is derived from an EMBL/GenBank/DDBJ whole genome shotgun (WGS) entry which is preliminary data.</text>
</comment>
<dbReference type="EMBL" id="CADEBD010000353">
    <property type="protein sequence ID" value="CAB3251098.1"/>
    <property type="molecule type" value="Genomic_DNA"/>
</dbReference>
<feature type="compositionally biased region" description="Polar residues" evidence="1">
    <location>
        <begin position="34"/>
        <end position="53"/>
    </location>
</feature>
<dbReference type="OrthoDB" id="269919at2759"/>
<accession>A0A8S1AV04</accession>
<proteinExistence type="predicted"/>
<evidence type="ECO:0000313" key="2">
    <source>
        <dbReference type="EMBL" id="CAB3251098.1"/>
    </source>
</evidence>
<feature type="region of interest" description="Disordered" evidence="1">
    <location>
        <begin position="34"/>
        <end position="54"/>
    </location>
</feature>
<dbReference type="Proteomes" id="UP000494256">
    <property type="component" value="Unassembled WGS sequence"/>
</dbReference>
<sequence length="214" mass="24263">MDSKDWKKFKRSGGYRRKVKKVYQNMAVSITPTTSTPMMLQNDQADTNESASGSAEDYFIENDNEKETSEEEYNCGDSDSDIDIFLNEELKNIDIRSDIREWAVKFNISHIALSDLLKILYHVMPNKMPLDARTLLKTNKVEICITEIGTGHYWHNGLLTQITKNLQTRALTDVASGYTKSYLPTCFCYSDIGIGPITNFGIVRSAGLQKNVIK</sequence>
<evidence type="ECO:0000313" key="3">
    <source>
        <dbReference type="Proteomes" id="UP000494256"/>
    </source>
</evidence>
<organism evidence="2 3">
    <name type="scientific">Arctia plantaginis</name>
    <name type="common">Wood tiger moth</name>
    <name type="synonym">Phalaena plantaginis</name>
    <dbReference type="NCBI Taxonomy" id="874455"/>
    <lineage>
        <taxon>Eukaryota</taxon>
        <taxon>Metazoa</taxon>
        <taxon>Ecdysozoa</taxon>
        <taxon>Arthropoda</taxon>
        <taxon>Hexapoda</taxon>
        <taxon>Insecta</taxon>
        <taxon>Pterygota</taxon>
        <taxon>Neoptera</taxon>
        <taxon>Endopterygota</taxon>
        <taxon>Lepidoptera</taxon>
        <taxon>Glossata</taxon>
        <taxon>Ditrysia</taxon>
        <taxon>Noctuoidea</taxon>
        <taxon>Erebidae</taxon>
        <taxon>Arctiinae</taxon>
        <taxon>Arctia</taxon>
    </lineage>
</organism>